<name>A0A928V5A3_9GAMM</name>
<evidence type="ECO:0000256" key="8">
    <source>
        <dbReference type="PIRSR" id="PIRSR001488-1"/>
    </source>
</evidence>
<keyword evidence="4 7" id="KW-0574">Periplasm</keyword>
<keyword evidence="5 7" id="KW-1015">Disulfide bond</keyword>
<dbReference type="CDD" id="cd03019">
    <property type="entry name" value="DsbA_DsbA"/>
    <property type="match status" value="1"/>
</dbReference>
<gene>
    <name evidence="11" type="ORF">C4F51_17870</name>
</gene>
<dbReference type="Gene3D" id="3.40.30.10">
    <property type="entry name" value="Glutaredoxin"/>
    <property type="match status" value="1"/>
</dbReference>
<dbReference type="InterPro" id="IPR001853">
    <property type="entry name" value="DSBA-like_thioredoxin_dom"/>
</dbReference>
<evidence type="ECO:0000256" key="7">
    <source>
        <dbReference type="PIRNR" id="PIRNR001488"/>
    </source>
</evidence>
<keyword evidence="12" id="KW-1185">Reference proteome</keyword>
<dbReference type="GO" id="GO:0042597">
    <property type="term" value="C:periplasmic space"/>
    <property type="evidence" value="ECO:0007669"/>
    <property type="project" value="UniProtKB-SubCell"/>
</dbReference>
<dbReference type="Pfam" id="PF01323">
    <property type="entry name" value="DSBA"/>
    <property type="match status" value="1"/>
</dbReference>
<evidence type="ECO:0000256" key="1">
    <source>
        <dbReference type="ARBA" id="ARBA00004418"/>
    </source>
</evidence>
<dbReference type="Proteomes" id="UP000652567">
    <property type="component" value="Unassembled WGS sequence"/>
</dbReference>
<dbReference type="InterPro" id="IPR050824">
    <property type="entry name" value="Thiol_disulfide_DsbA"/>
</dbReference>
<organism evidence="11 12">
    <name type="scientific">Cellvibrio polysaccharolyticus</name>
    <dbReference type="NCBI Taxonomy" id="2082724"/>
    <lineage>
        <taxon>Bacteria</taxon>
        <taxon>Pseudomonadati</taxon>
        <taxon>Pseudomonadota</taxon>
        <taxon>Gammaproteobacteria</taxon>
        <taxon>Cellvibrionales</taxon>
        <taxon>Cellvibrionaceae</taxon>
        <taxon>Cellvibrio</taxon>
    </lineage>
</organism>
<dbReference type="InterPro" id="IPR036249">
    <property type="entry name" value="Thioredoxin-like_sf"/>
</dbReference>
<feature type="disulfide bond" description="Redox-active" evidence="8">
    <location>
        <begin position="55"/>
        <end position="58"/>
    </location>
</feature>
<feature type="chain" id="PRO_5038102127" description="Thiol:disulfide interchange protein" evidence="9">
    <location>
        <begin position="19"/>
        <end position="209"/>
    </location>
</feature>
<dbReference type="SUPFAM" id="SSF52833">
    <property type="entry name" value="Thioredoxin-like"/>
    <property type="match status" value="1"/>
</dbReference>
<protein>
    <recommendedName>
        <fullName evidence="7">Thiol:disulfide interchange protein</fullName>
    </recommendedName>
</protein>
<keyword evidence="6" id="KW-0676">Redox-active center</keyword>
<evidence type="ECO:0000256" key="5">
    <source>
        <dbReference type="ARBA" id="ARBA00023157"/>
    </source>
</evidence>
<dbReference type="PIRSF" id="PIRSF001488">
    <property type="entry name" value="Tdi_protein"/>
    <property type="match status" value="1"/>
</dbReference>
<reference evidence="11" key="1">
    <citation type="submission" date="2018-07" db="EMBL/GenBank/DDBJ databases">
        <title>Genome assembly of strain Ka43.</title>
        <authorList>
            <person name="Kukolya J."/>
            <person name="Nagy I."/>
            <person name="Horvath B."/>
            <person name="Toth A."/>
        </authorList>
    </citation>
    <scope>NUCLEOTIDE SEQUENCE</scope>
    <source>
        <strain evidence="11">KB43</strain>
    </source>
</reference>
<comment type="similarity">
    <text evidence="2">Belongs to the thioredoxin family. DsbA subfamily.</text>
</comment>
<evidence type="ECO:0000256" key="4">
    <source>
        <dbReference type="ARBA" id="ARBA00022764"/>
    </source>
</evidence>
<comment type="subcellular location">
    <subcellularLocation>
        <location evidence="1 7">Periplasm</location>
    </subcellularLocation>
</comment>
<proteinExistence type="inferred from homology"/>
<feature type="domain" description="Thioredoxin" evidence="10">
    <location>
        <begin position="7"/>
        <end position="138"/>
    </location>
</feature>
<evidence type="ECO:0000259" key="10">
    <source>
        <dbReference type="PROSITE" id="PS51352"/>
    </source>
</evidence>
<dbReference type="AlphaFoldDB" id="A0A928V5A3"/>
<sequence length="209" mass="23321">MLALCALLVSVSALVAQANDKPAFVAGTHYTEIEQPVRTADPSKIEVTEVFSYHCNHCLSFEPMLQAWKKQLPEDVAFVQMHAIWNAGMKSMAQAFYTVKTLKLEDKAHMGIFNAIQMERKVFKNPEEWAEFLATFGSDKETILKTYNSFGVSSQVSQADARARGYGITGTPEMVVNGKYRVSARQSGGQTEMLKVVDFLVEKERAAKK</sequence>
<accession>A0A928V5A3</accession>
<evidence type="ECO:0000313" key="12">
    <source>
        <dbReference type="Proteomes" id="UP000652567"/>
    </source>
</evidence>
<keyword evidence="3 9" id="KW-0732">Signal</keyword>
<dbReference type="EMBL" id="PRDL01000001">
    <property type="protein sequence ID" value="MBE8719048.1"/>
    <property type="molecule type" value="Genomic_DNA"/>
</dbReference>
<dbReference type="PROSITE" id="PS51352">
    <property type="entry name" value="THIOREDOXIN_2"/>
    <property type="match status" value="1"/>
</dbReference>
<dbReference type="PANTHER" id="PTHR35891">
    <property type="entry name" value="THIOL:DISULFIDE INTERCHANGE PROTEIN DSBA"/>
    <property type="match status" value="1"/>
</dbReference>
<dbReference type="InterPro" id="IPR023205">
    <property type="entry name" value="DsbA/DsbL"/>
</dbReference>
<dbReference type="GO" id="GO:0016491">
    <property type="term" value="F:oxidoreductase activity"/>
    <property type="evidence" value="ECO:0007669"/>
    <property type="project" value="InterPro"/>
</dbReference>
<evidence type="ECO:0000313" key="11">
    <source>
        <dbReference type="EMBL" id="MBE8719048.1"/>
    </source>
</evidence>
<evidence type="ECO:0000256" key="6">
    <source>
        <dbReference type="ARBA" id="ARBA00023284"/>
    </source>
</evidence>
<dbReference type="PANTHER" id="PTHR35891:SF2">
    <property type="entry name" value="THIOL:DISULFIDE INTERCHANGE PROTEIN DSBA"/>
    <property type="match status" value="1"/>
</dbReference>
<evidence type="ECO:0000256" key="2">
    <source>
        <dbReference type="ARBA" id="ARBA00005791"/>
    </source>
</evidence>
<comment type="caution">
    <text evidence="11">The sequence shown here is derived from an EMBL/GenBank/DDBJ whole genome shotgun (WGS) entry which is preliminary data.</text>
</comment>
<feature type="signal peptide" evidence="9">
    <location>
        <begin position="1"/>
        <end position="18"/>
    </location>
</feature>
<dbReference type="InterPro" id="IPR013766">
    <property type="entry name" value="Thioredoxin_domain"/>
</dbReference>
<evidence type="ECO:0000256" key="9">
    <source>
        <dbReference type="SAM" id="SignalP"/>
    </source>
</evidence>
<evidence type="ECO:0000256" key="3">
    <source>
        <dbReference type="ARBA" id="ARBA00022729"/>
    </source>
</evidence>